<proteinExistence type="predicted"/>
<protein>
    <submittedName>
        <fullName evidence="1">7134_t:CDS:1</fullName>
    </submittedName>
</protein>
<evidence type="ECO:0000313" key="1">
    <source>
        <dbReference type="EMBL" id="CAG8449980.1"/>
    </source>
</evidence>
<feature type="non-terminal residue" evidence="1">
    <location>
        <position position="69"/>
    </location>
</feature>
<reference evidence="1" key="1">
    <citation type="submission" date="2021-06" db="EMBL/GenBank/DDBJ databases">
        <authorList>
            <person name="Kallberg Y."/>
            <person name="Tangrot J."/>
            <person name="Rosling A."/>
        </authorList>
    </citation>
    <scope>NUCLEOTIDE SEQUENCE</scope>
    <source>
        <strain evidence="1">CL356</strain>
    </source>
</reference>
<dbReference type="Proteomes" id="UP000789525">
    <property type="component" value="Unassembled WGS sequence"/>
</dbReference>
<sequence>MYDLIILATSPPSKLENDIKKKYDDPAMLLLHGVPRSLLPISGKPAMNWWFDELKSRIDGNVYLVTNAC</sequence>
<dbReference type="EMBL" id="CAJVPT010000767">
    <property type="protein sequence ID" value="CAG8449980.1"/>
    <property type="molecule type" value="Genomic_DNA"/>
</dbReference>
<name>A0ACA9K4Z3_9GLOM</name>
<evidence type="ECO:0000313" key="2">
    <source>
        <dbReference type="Proteomes" id="UP000789525"/>
    </source>
</evidence>
<comment type="caution">
    <text evidence="1">The sequence shown here is derived from an EMBL/GenBank/DDBJ whole genome shotgun (WGS) entry which is preliminary data.</text>
</comment>
<organism evidence="1 2">
    <name type="scientific">Acaulospora colombiana</name>
    <dbReference type="NCBI Taxonomy" id="27376"/>
    <lineage>
        <taxon>Eukaryota</taxon>
        <taxon>Fungi</taxon>
        <taxon>Fungi incertae sedis</taxon>
        <taxon>Mucoromycota</taxon>
        <taxon>Glomeromycotina</taxon>
        <taxon>Glomeromycetes</taxon>
        <taxon>Diversisporales</taxon>
        <taxon>Acaulosporaceae</taxon>
        <taxon>Acaulospora</taxon>
    </lineage>
</organism>
<keyword evidence="2" id="KW-1185">Reference proteome</keyword>
<accession>A0ACA9K4Z3</accession>
<gene>
    <name evidence="1" type="ORF">ACOLOM_LOCUS713</name>
</gene>